<reference evidence="1 2" key="1">
    <citation type="journal article" date="2012" name="Genome Res.">
        <title>Genomic basis of endosymbiont-conferred protection against an insect parasitoid.</title>
        <authorList>
            <person name="Hansen A.K."/>
            <person name="Vorburger C."/>
            <person name="Moran N.A."/>
        </authorList>
    </citation>
    <scope>NUCLEOTIDE SEQUENCE [LARGE SCALE GENOMIC DNA]</scope>
    <source>
        <strain evidence="2">R5.15</strain>
    </source>
</reference>
<proteinExistence type="predicted"/>
<gene>
    <name evidence="1" type="ORF">Rin_00005690</name>
</gene>
<dbReference type="Proteomes" id="UP000004116">
    <property type="component" value="Unassembled WGS sequence"/>
</dbReference>
<keyword evidence="2" id="KW-1185">Reference proteome</keyword>
<organism evidence="1 2">
    <name type="scientific">Candidatus Regiella insecticola 5.15</name>
    <dbReference type="NCBI Taxonomy" id="1005043"/>
    <lineage>
        <taxon>Bacteria</taxon>
        <taxon>Pseudomonadati</taxon>
        <taxon>Pseudomonadota</taxon>
        <taxon>Gammaproteobacteria</taxon>
        <taxon>Enterobacterales</taxon>
        <taxon>Enterobacteriaceae</taxon>
        <taxon>aphid secondary symbionts</taxon>
        <taxon>Candidatus Regiella</taxon>
    </lineage>
</organism>
<accession>G2GXS6</accession>
<name>G2GXS6_9ENTR</name>
<evidence type="ECO:0000313" key="1">
    <source>
        <dbReference type="EMBL" id="EGY29452.1"/>
    </source>
</evidence>
<dbReference type="AlphaFoldDB" id="G2GXS6"/>
<protein>
    <submittedName>
        <fullName evidence="1">Uncharacterized protein</fullName>
    </submittedName>
</protein>
<sequence>MATELNKKQHELLNGMSHSTLVSIINDLIRE</sequence>
<comment type="caution">
    <text evidence="1">The sequence shown here is derived from an EMBL/GenBank/DDBJ whole genome shotgun (WGS) entry which is preliminary data.</text>
</comment>
<dbReference type="EMBL" id="AGCA01000125">
    <property type="protein sequence ID" value="EGY29452.1"/>
    <property type="molecule type" value="Genomic_DNA"/>
</dbReference>
<evidence type="ECO:0000313" key="2">
    <source>
        <dbReference type="Proteomes" id="UP000004116"/>
    </source>
</evidence>